<keyword evidence="2" id="KW-1185">Reference proteome</keyword>
<comment type="caution">
    <text evidence="1">The sequence shown here is derived from an EMBL/GenBank/DDBJ whole genome shotgun (WGS) entry which is preliminary data.</text>
</comment>
<reference evidence="1" key="2">
    <citation type="submission" date="2020-06" db="EMBL/GenBank/DDBJ databases">
        <authorList>
            <person name="Sheffer M."/>
        </authorList>
    </citation>
    <scope>NUCLEOTIDE SEQUENCE</scope>
</reference>
<dbReference type="EMBL" id="JABXBU010000015">
    <property type="protein sequence ID" value="KAF8787661.1"/>
    <property type="molecule type" value="Genomic_DNA"/>
</dbReference>
<gene>
    <name evidence="1" type="ORF">HNY73_009237</name>
</gene>
<proteinExistence type="predicted"/>
<accession>A0A8T0F9V5</accession>
<dbReference type="AlphaFoldDB" id="A0A8T0F9V5"/>
<name>A0A8T0F9V5_ARGBR</name>
<dbReference type="Proteomes" id="UP000807504">
    <property type="component" value="Unassembled WGS sequence"/>
</dbReference>
<sequence>MNAVYHSNSSKLGNEKAEGIMGAVQFPFLALFGRWLILPVCKGLLCFNYPKTQDIKGHQVKIRNAISNNGDVGVLSGLIFRKLLAVKVRVCRQILDLGERHTPLCLSRGILLNDASRHGRAKGRRREGSIVESDEYINKGDVVHLEMNGETLCHCENG</sequence>
<organism evidence="1 2">
    <name type="scientific">Argiope bruennichi</name>
    <name type="common">Wasp spider</name>
    <name type="synonym">Aranea bruennichi</name>
    <dbReference type="NCBI Taxonomy" id="94029"/>
    <lineage>
        <taxon>Eukaryota</taxon>
        <taxon>Metazoa</taxon>
        <taxon>Ecdysozoa</taxon>
        <taxon>Arthropoda</taxon>
        <taxon>Chelicerata</taxon>
        <taxon>Arachnida</taxon>
        <taxon>Araneae</taxon>
        <taxon>Araneomorphae</taxon>
        <taxon>Entelegynae</taxon>
        <taxon>Araneoidea</taxon>
        <taxon>Araneidae</taxon>
        <taxon>Argiope</taxon>
    </lineage>
</organism>
<protein>
    <submittedName>
        <fullName evidence="1">Uncharacterized protein</fullName>
    </submittedName>
</protein>
<evidence type="ECO:0000313" key="2">
    <source>
        <dbReference type="Proteomes" id="UP000807504"/>
    </source>
</evidence>
<reference evidence="1" key="1">
    <citation type="journal article" date="2020" name="bioRxiv">
        <title>Chromosome-level reference genome of the European wasp spider Argiope bruennichi: a resource for studies on range expansion and evolutionary adaptation.</title>
        <authorList>
            <person name="Sheffer M.M."/>
            <person name="Hoppe A."/>
            <person name="Krehenwinkel H."/>
            <person name="Uhl G."/>
            <person name="Kuss A.W."/>
            <person name="Jensen L."/>
            <person name="Jensen C."/>
            <person name="Gillespie R.G."/>
            <person name="Hoff K.J."/>
            <person name="Prost S."/>
        </authorList>
    </citation>
    <scope>NUCLEOTIDE SEQUENCE</scope>
</reference>
<evidence type="ECO:0000313" key="1">
    <source>
        <dbReference type="EMBL" id="KAF8787661.1"/>
    </source>
</evidence>